<sequence length="79" mass="9078">MYNLNIRFTGSLHNTEIEKQIEETAKELGGEWWSSGLALEDDVRHIDFEFSTRAQAVKAGKKIRDKFRISTKVSTMSDD</sequence>
<dbReference type="EMBL" id="LAZR01062069">
    <property type="protein sequence ID" value="KKK62282.1"/>
    <property type="molecule type" value="Genomic_DNA"/>
</dbReference>
<accession>A0A0F8WZI4</accession>
<reference evidence="1" key="1">
    <citation type="journal article" date="2015" name="Nature">
        <title>Complex archaea that bridge the gap between prokaryotes and eukaryotes.</title>
        <authorList>
            <person name="Spang A."/>
            <person name="Saw J.H."/>
            <person name="Jorgensen S.L."/>
            <person name="Zaremba-Niedzwiedzka K."/>
            <person name="Martijn J."/>
            <person name="Lind A.E."/>
            <person name="van Eijk R."/>
            <person name="Schleper C."/>
            <person name="Guy L."/>
            <person name="Ettema T.J."/>
        </authorList>
    </citation>
    <scope>NUCLEOTIDE SEQUENCE</scope>
</reference>
<gene>
    <name evidence="1" type="ORF">LCGC14_3005910</name>
</gene>
<name>A0A0F8WZI4_9ZZZZ</name>
<dbReference type="AlphaFoldDB" id="A0A0F8WZI4"/>
<proteinExistence type="predicted"/>
<comment type="caution">
    <text evidence="1">The sequence shown here is derived from an EMBL/GenBank/DDBJ whole genome shotgun (WGS) entry which is preliminary data.</text>
</comment>
<protein>
    <submittedName>
        <fullName evidence="1">Uncharacterized protein</fullName>
    </submittedName>
</protein>
<organism evidence="1">
    <name type="scientific">marine sediment metagenome</name>
    <dbReference type="NCBI Taxonomy" id="412755"/>
    <lineage>
        <taxon>unclassified sequences</taxon>
        <taxon>metagenomes</taxon>
        <taxon>ecological metagenomes</taxon>
    </lineage>
</organism>
<evidence type="ECO:0000313" key="1">
    <source>
        <dbReference type="EMBL" id="KKK62282.1"/>
    </source>
</evidence>